<accession>A0A6A3IK30</accession>
<protein>
    <recommendedName>
        <fullName evidence="3">DDE Tnp4 domain-containing protein</fullName>
    </recommendedName>
</protein>
<dbReference type="Proteomes" id="UP000429607">
    <property type="component" value="Unassembled WGS sequence"/>
</dbReference>
<dbReference type="EMBL" id="QXFV01002866">
    <property type="protein sequence ID" value="KAE8982451.1"/>
    <property type="molecule type" value="Genomic_DNA"/>
</dbReference>
<evidence type="ECO:0008006" key="3">
    <source>
        <dbReference type="Google" id="ProtNLM"/>
    </source>
</evidence>
<reference evidence="1 2" key="1">
    <citation type="submission" date="2018-09" db="EMBL/GenBank/DDBJ databases">
        <title>Genomic investigation of the strawberry pathogen Phytophthora fragariae indicates pathogenicity is determined by transcriptional variation in three key races.</title>
        <authorList>
            <person name="Adams T.M."/>
            <person name="Armitage A.D."/>
            <person name="Sobczyk M.K."/>
            <person name="Bates H.J."/>
            <person name="Dunwell J.M."/>
            <person name="Nellist C.F."/>
            <person name="Harrison R.J."/>
        </authorList>
    </citation>
    <scope>NUCLEOTIDE SEQUENCE [LARGE SCALE GENOMIC DNA]</scope>
    <source>
        <strain evidence="1 2">SCRP249</strain>
    </source>
</reference>
<evidence type="ECO:0000313" key="2">
    <source>
        <dbReference type="Proteomes" id="UP000429607"/>
    </source>
</evidence>
<organism evidence="1 2">
    <name type="scientific">Phytophthora rubi</name>
    <dbReference type="NCBI Taxonomy" id="129364"/>
    <lineage>
        <taxon>Eukaryota</taxon>
        <taxon>Sar</taxon>
        <taxon>Stramenopiles</taxon>
        <taxon>Oomycota</taxon>
        <taxon>Peronosporomycetes</taxon>
        <taxon>Peronosporales</taxon>
        <taxon>Peronosporaceae</taxon>
        <taxon>Phytophthora</taxon>
    </lineage>
</organism>
<evidence type="ECO:0000313" key="1">
    <source>
        <dbReference type="EMBL" id="KAE8982451.1"/>
    </source>
</evidence>
<comment type="caution">
    <text evidence="1">The sequence shown here is derived from an EMBL/GenBank/DDBJ whole genome shotgun (WGS) entry which is preliminary data.</text>
</comment>
<dbReference type="PANTHER" id="PTHR48471:SF1">
    <property type="entry name" value="DDE TNP4 DOMAIN-CONTAINING PROTEIN"/>
    <property type="match status" value="1"/>
</dbReference>
<dbReference type="PANTHER" id="PTHR48471">
    <property type="entry name" value="DDE TNP4 DOMAIN-CONTAINING PROTEIN"/>
    <property type="match status" value="1"/>
</dbReference>
<proteinExistence type="predicted"/>
<name>A0A6A3IK30_9STRA</name>
<sequence>MVASGVLLAMCAVTQRRRMQSARLRALRRRLHEEIIRCEWRLMVRMRHYVTLACLKDPTEASWMDTWQRGSDENLITTTSLSRGAFCDLLNRFASFYEIPSYYPRGGRPRKLQQHHQVLGLLLAFYVGSMQRASLCKEFGVPPSTLARVLNSAEIALSRALHGFSPARIVWPSPERQKALARLVARRHHLVQFTWGFLDGKTTGCNSLPTLMCRTHTITVGYTASSSPGRCASAPTD</sequence>
<dbReference type="AlphaFoldDB" id="A0A6A3IK30"/>
<gene>
    <name evidence="1" type="ORF">PR001_g23726</name>
</gene>